<organism evidence="1 2">
    <name type="scientific">Microbispora corallina</name>
    <dbReference type="NCBI Taxonomy" id="83302"/>
    <lineage>
        <taxon>Bacteria</taxon>
        <taxon>Bacillati</taxon>
        <taxon>Actinomycetota</taxon>
        <taxon>Actinomycetes</taxon>
        <taxon>Streptosporangiales</taxon>
        <taxon>Streptosporangiaceae</taxon>
        <taxon>Microbispora</taxon>
    </lineage>
</organism>
<evidence type="ECO:0000313" key="1">
    <source>
        <dbReference type="EMBL" id="GIH39347.1"/>
    </source>
</evidence>
<dbReference type="RefSeq" id="WP_204056890.1">
    <property type="nucleotide sequence ID" value="NZ_BAAAGP010000015.1"/>
</dbReference>
<dbReference type="InterPro" id="IPR042226">
    <property type="entry name" value="eFR1_2_sf"/>
</dbReference>
<comment type="caution">
    <text evidence="1">The sequence shown here is derived from an EMBL/GenBank/DDBJ whole genome shotgun (WGS) entry which is preliminary data.</text>
</comment>
<reference evidence="1 2" key="1">
    <citation type="submission" date="2021-01" db="EMBL/GenBank/DDBJ databases">
        <title>Whole genome shotgun sequence of Microbispora corallina NBRC 16416.</title>
        <authorList>
            <person name="Komaki H."/>
            <person name="Tamura T."/>
        </authorList>
    </citation>
    <scope>NUCLEOTIDE SEQUENCE [LARGE SCALE GENOMIC DNA]</scope>
    <source>
        <strain evidence="1 2">NBRC 16416</strain>
    </source>
</reference>
<name>A0ABQ4FX36_9ACTN</name>
<dbReference type="EMBL" id="BOOC01000007">
    <property type="protein sequence ID" value="GIH39347.1"/>
    <property type="molecule type" value="Genomic_DNA"/>
</dbReference>
<gene>
    <name evidence="1" type="ORF">Mco01_23470</name>
</gene>
<dbReference type="Pfam" id="PF18844">
    <property type="entry name" value="baeRF_family2"/>
    <property type="match status" value="1"/>
</dbReference>
<proteinExistence type="predicted"/>
<evidence type="ECO:0008006" key="3">
    <source>
        <dbReference type="Google" id="ProtNLM"/>
    </source>
</evidence>
<evidence type="ECO:0000313" key="2">
    <source>
        <dbReference type="Proteomes" id="UP000603904"/>
    </source>
</evidence>
<dbReference type="Gene3D" id="3.30.420.60">
    <property type="entry name" value="eRF1 domain 2"/>
    <property type="match status" value="1"/>
</dbReference>
<dbReference type="SUPFAM" id="SSF53137">
    <property type="entry name" value="Translational machinery components"/>
    <property type="match status" value="1"/>
</dbReference>
<accession>A0ABQ4FX36</accession>
<sequence length="355" mass="38327">MRLDFIRGLYDGPGPFASVFLDSDRSHEGAADVVRRRWANLGERLAAAGAPSEVLDAIAEIVLDPARAAPGRAVFARDGQVLLTEPLPAPPRRETARWAPLPHVVPLLAQRGERVPHIRVLADHAGADLVVVADGRRELTVEGAVEWPMQETGHGDWSQARLERDVEEIRRRNAATVAEAVDKEVHGTGAEVVVLGGDPKARGLVAEHLSKDTLRRLAVAEHGSRAPGAAPGPFEAEVERACAAWLDRRRDELLETYAGGNSVAGLQETARALRERRVGTVLLRDDPSSTATVWVGPEPTHLSTDRADLLTWGVAEPFEERADAALARAAAATDAEIWFVDHIDSPDGVGALLRF</sequence>
<dbReference type="InterPro" id="IPR040701">
    <property type="entry name" value="Bact_RF_family2"/>
</dbReference>
<dbReference type="Proteomes" id="UP000603904">
    <property type="component" value="Unassembled WGS sequence"/>
</dbReference>
<keyword evidence="2" id="KW-1185">Reference proteome</keyword>
<protein>
    <recommendedName>
        <fullName evidence="3">Peptide chain release factor 1</fullName>
    </recommendedName>
</protein>